<evidence type="ECO:0000256" key="2">
    <source>
        <dbReference type="SAM" id="Phobius"/>
    </source>
</evidence>
<organism evidence="3">
    <name type="scientific">Fibrocapsa japonica</name>
    <dbReference type="NCBI Taxonomy" id="94617"/>
    <lineage>
        <taxon>Eukaryota</taxon>
        <taxon>Sar</taxon>
        <taxon>Stramenopiles</taxon>
        <taxon>Ochrophyta</taxon>
        <taxon>Raphidophyceae</taxon>
        <taxon>Chattonellales</taxon>
        <taxon>Chattonellaceae</taxon>
        <taxon>Fibrocapsa</taxon>
    </lineage>
</organism>
<feature type="compositionally biased region" description="Acidic residues" evidence="1">
    <location>
        <begin position="30"/>
        <end position="41"/>
    </location>
</feature>
<dbReference type="AlphaFoldDB" id="A0A7S2UXY0"/>
<reference evidence="3" key="1">
    <citation type="submission" date="2021-01" db="EMBL/GenBank/DDBJ databases">
        <authorList>
            <person name="Corre E."/>
            <person name="Pelletier E."/>
            <person name="Niang G."/>
            <person name="Scheremetjew M."/>
            <person name="Finn R."/>
            <person name="Kale V."/>
            <person name="Holt S."/>
            <person name="Cochrane G."/>
            <person name="Meng A."/>
            <person name="Brown T."/>
            <person name="Cohen L."/>
        </authorList>
    </citation>
    <scope>NUCLEOTIDE SEQUENCE</scope>
    <source>
        <strain evidence="3">CCMP1661</strain>
    </source>
</reference>
<name>A0A7S2UXY0_9STRA</name>
<dbReference type="EMBL" id="HBHR01010535">
    <property type="protein sequence ID" value="CAD9862507.1"/>
    <property type="molecule type" value="Transcribed_RNA"/>
</dbReference>
<feature type="region of interest" description="Disordered" evidence="1">
    <location>
        <begin position="30"/>
        <end position="55"/>
    </location>
</feature>
<keyword evidence="2" id="KW-1133">Transmembrane helix</keyword>
<keyword evidence="2" id="KW-0472">Membrane</keyword>
<evidence type="ECO:0000313" key="3">
    <source>
        <dbReference type="EMBL" id="CAD9862507.1"/>
    </source>
</evidence>
<keyword evidence="2" id="KW-0812">Transmembrane</keyword>
<proteinExistence type="predicted"/>
<evidence type="ECO:0000256" key="1">
    <source>
        <dbReference type="SAM" id="MobiDB-lite"/>
    </source>
</evidence>
<sequence length="140" mass="15663">MEEEELEVFKALGMPIPISELADKIKQEEKEMEYEEKEMGEEERKQAAFVEGSVPSGGVQKTSFFQMKASGMSSNKESDIIPRPSGKQNSEDPDYVTSTPFSWSKSMGGVSRLVLFLGCIVAVIVVTSLRRPSDERYMLL</sequence>
<gene>
    <name evidence="3" type="ORF">FJAP1339_LOCUS5039</name>
</gene>
<feature type="region of interest" description="Disordered" evidence="1">
    <location>
        <begin position="68"/>
        <end position="95"/>
    </location>
</feature>
<accession>A0A7S2UXY0</accession>
<feature type="transmembrane region" description="Helical" evidence="2">
    <location>
        <begin position="110"/>
        <end position="129"/>
    </location>
</feature>
<protein>
    <submittedName>
        <fullName evidence="3">Uncharacterized protein</fullName>
    </submittedName>
</protein>